<comment type="caution">
    <text evidence="2">The sequence shown here is derived from an EMBL/GenBank/DDBJ whole genome shotgun (WGS) entry which is preliminary data.</text>
</comment>
<dbReference type="EMBL" id="JAOB01000032">
    <property type="protein sequence ID" value="EUA54460.1"/>
    <property type="molecule type" value="Genomic_DNA"/>
</dbReference>
<reference evidence="2" key="1">
    <citation type="submission" date="2014-01" db="EMBL/GenBank/DDBJ databases">
        <authorList>
            <person name="Brown-Elliot B."/>
            <person name="Wallace R."/>
            <person name="Lenaerts A."/>
            <person name="Ordway D."/>
            <person name="DeGroote M.A."/>
            <person name="Parker T."/>
            <person name="Sizemore C."/>
            <person name="Tallon L.J."/>
            <person name="Sadzewicz L.K."/>
            <person name="Sengamalay N."/>
            <person name="Fraser C.M."/>
            <person name="Hine E."/>
            <person name="Shefchek K.A."/>
            <person name="Das S.P."/>
            <person name="Tettelin H."/>
        </authorList>
    </citation>
    <scope>NUCLEOTIDE SEQUENCE [LARGE SCALE GENOMIC DNA]</scope>
    <source>
        <strain evidence="2">4042</strain>
    </source>
</reference>
<evidence type="ECO:0000313" key="2">
    <source>
        <dbReference type="EMBL" id="EUA54460.1"/>
    </source>
</evidence>
<evidence type="ECO:0000256" key="1">
    <source>
        <dbReference type="SAM" id="MobiDB-lite"/>
    </source>
</evidence>
<feature type="region of interest" description="Disordered" evidence="1">
    <location>
        <begin position="36"/>
        <end position="56"/>
    </location>
</feature>
<dbReference type="AlphaFoldDB" id="X8CGQ9"/>
<dbReference type="PATRIC" id="fig|1299334.3.peg.3103"/>
<protein>
    <submittedName>
        <fullName evidence="2">Putative membrane protein</fullName>
    </submittedName>
</protein>
<organism evidence="2">
    <name type="scientific">Mycobacterium xenopi 4042</name>
    <dbReference type="NCBI Taxonomy" id="1299334"/>
    <lineage>
        <taxon>Bacteria</taxon>
        <taxon>Bacillati</taxon>
        <taxon>Actinomycetota</taxon>
        <taxon>Actinomycetes</taxon>
        <taxon>Mycobacteriales</taxon>
        <taxon>Mycobacteriaceae</taxon>
        <taxon>Mycobacterium</taxon>
    </lineage>
</organism>
<proteinExistence type="predicted"/>
<sequence length="56" mass="6177">MSFTPPEHEEGLRCHYDAGNYQLAVEAIIWRGYAESLPRTPSRPRSTATAPPSTGC</sequence>
<name>X8CGQ9_MYCXE</name>
<feature type="compositionally biased region" description="Polar residues" evidence="1">
    <location>
        <begin position="43"/>
        <end position="56"/>
    </location>
</feature>
<gene>
    <name evidence="2" type="ORF">I553_1288</name>
</gene>
<accession>X8CGQ9</accession>